<proteinExistence type="inferred from homology"/>
<comment type="caution">
    <text evidence="7">The sequence shown here is derived from an EMBL/GenBank/DDBJ whole genome shotgun (WGS) entry which is preliminary data.</text>
</comment>
<dbReference type="InterPro" id="IPR050654">
    <property type="entry name" value="AChE-related_enzymes"/>
</dbReference>
<feature type="active site" description="Acyl-ester intermediate" evidence="4">
    <location>
        <position position="219"/>
    </location>
</feature>
<evidence type="ECO:0000313" key="7">
    <source>
        <dbReference type="EMBL" id="THH19644.1"/>
    </source>
</evidence>
<dbReference type="EMBL" id="SGPL01000039">
    <property type="protein sequence ID" value="THH19644.1"/>
    <property type="molecule type" value="Genomic_DNA"/>
</dbReference>
<dbReference type="Pfam" id="PF00135">
    <property type="entry name" value="COesterase"/>
    <property type="match status" value="1"/>
</dbReference>
<dbReference type="SUPFAM" id="SSF53474">
    <property type="entry name" value="alpha/beta-Hydrolases"/>
    <property type="match status" value="1"/>
</dbReference>
<dbReference type="InterPro" id="IPR002018">
    <property type="entry name" value="CarbesteraseB"/>
</dbReference>
<reference evidence="7 8" key="1">
    <citation type="submission" date="2019-02" db="EMBL/GenBank/DDBJ databases">
        <title>Genome sequencing of the rare red list fungi Bondarzewia mesenterica.</title>
        <authorList>
            <person name="Buettner E."/>
            <person name="Kellner H."/>
        </authorList>
    </citation>
    <scope>NUCLEOTIDE SEQUENCE [LARGE SCALE GENOMIC DNA]</scope>
    <source>
        <strain evidence="7 8">DSM 108281</strain>
    </source>
</reference>
<dbReference type="Proteomes" id="UP000310158">
    <property type="component" value="Unassembled WGS sequence"/>
</dbReference>
<evidence type="ECO:0000256" key="4">
    <source>
        <dbReference type="PIRSR" id="PIRSR600997-1"/>
    </source>
</evidence>
<evidence type="ECO:0000259" key="6">
    <source>
        <dbReference type="Pfam" id="PF00135"/>
    </source>
</evidence>
<feature type="signal peptide" evidence="5">
    <location>
        <begin position="1"/>
        <end position="17"/>
    </location>
</feature>
<keyword evidence="2" id="KW-0378">Hydrolase</keyword>
<evidence type="ECO:0000256" key="3">
    <source>
        <dbReference type="ARBA" id="ARBA00023157"/>
    </source>
</evidence>
<name>A0A4S4M3H8_9AGAM</name>
<accession>A0A4S4M3H8</accession>
<keyword evidence="8" id="KW-1185">Reference proteome</keyword>
<dbReference type="Gene3D" id="3.40.50.1820">
    <property type="entry name" value="alpha/beta hydrolase"/>
    <property type="match status" value="1"/>
</dbReference>
<evidence type="ECO:0000256" key="2">
    <source>
        <dbReference type="ARBA" id="ARBA00022801"/>
    </source>
</evidence>
<feature type="active site" description="Charge relay system" evidence="4">
    <location>
        <position position="435"/>
    </location>
</feature>
<dbReference type="PANTHER" id="PTHR43918">
    <property type="entry name" value="ACETYLCHOLINESTERASE"/>
    <property type="match status" value="1"/>
</dbReference>
<sequence length="445" mass="48741">MLVSTLVALVFDSLVRAEFSALPPLTSNSSESLVVETTSGRIRGFLDTNTTSVLLQKWFGVRFAQDTSGSNRWRPPQPYHYNNAVYNATAFGPACLQGRTNGGNGTTVQSEDCLRINVISPVGAKSLPIYLYSYGGGFDSGASSDPKIDGSFLAAQGIVFASYNYRLSLWAWPHAAEIARANETQNFGLLDTRAALEWIQANAEAFGGDPTKITLGGESVGAEMTNMYLSAWPEDPIIRGAIMQSSDTSQPQWEVGNQLEAISKNQSCPTGRGQLDCLREKEGFALQSVLLATGNQFQPVIDNITIFKDYVKQTRENRTANVPLLIGTNKDEGTLIVDSEPTAFTDETAYIKSNNLNFPFANTSKLLELYPSLSSLYPSVYNATSAMWRDAHMLCLAHNLGKWRTEALGLPVWRYRFDLVAENLNSQGAAIGTFHGEDIWFVMGC</sequence>
<dbReference type="PANTHER" id="PTHR43918:SF4">
    <property type="entry name" value="CARBOXYLIC ESTER HYDROLASE"/>
    <property type="match status" value="1"/>
</dbReference>
<dbReference type="GO" id="GO:0004104">
    <property type="term" value="F:cholinesterase activity"/>
    <property type="evidence" value="ECO:0007669"/>
    <property type="project" value="InterPro"/>
</dbReference>
<keyword evidence="5" id="KW-0732">Signal</keyword>
<dbReference type="PRINTS" id="PR00878">
    <property type="entry name" value="CHOLNESTRASE"/>
</dbReference>
<dbReference type="InterPro" id="IPR029058">
    <property type="entry name" value="AB_hydrolase_fold"/>
</dbReference>
<feature type="chain" id="PRO_5020309326" description="Carboxylesterase type B domain-containing protein" evidence="5">
    <location>
        <begin position="18"/>
        <end position="445"/>
    </location>
</feature>
<dbReference type="InterPro" id="IPR000997">
    <property type="entry name" value="Cholinesterase"/>
</dbReference>
<dbReference type="AlphaFoldDB" id="A0A4S4M3H8"/>
<feature type="domain" description="Carboxylesterase type B" evidence="6">
    <location>
        <begin position="32"/>
        <end position="444"/>
    </location>
</feature>
<protein>
    <recommendedName>
        <fullName evidence="6">Carboxylesterase type B domain-containing protein</fullName>
    </recommendedName>
</protein>
<evidence type="ECO:0000256" key="1">
    <source>
        <dbReference type="ARBA" id="ARBA00005964"/>
    </source>
</evidence>
<organism evidence="7 8">
    <name type="scientific">Bondarzewia mesenterica</name>
    <dbReference type="NCBI Taxonomy" id="1095465"/>
    <lineage>
        <taxon>Eukaryota</taxon>
        <taxon>Fungi</taxon>
        <taxon>Dikarya</taxon>
        <taxon>Basidiomycota</taxon>
        <taxon>Agaricomycotina</taxon>
        <taxon>Agaricomycetes</taxon>
        <taxon>Russulales</taxon>
        <taxon>Bondarzewiaceae</taxon>
        <taxon>Bondarzewia</taxon>
    </lineage>
</organism>
<comment type="similarity">
    <text evidence="1">Belongs to the type-B carboxylesterase/lipase family.</text>
</comment>
<gene>
    <name evidence="7" type="ORF">EW146_g1574</name>
</gene>
<keyword evidence="3" id="KW-1015">Disulfide bond</keyword>
<dbReference type="OrthoDB" id="408631at2759"/>
<evidence type="ECO:0000256" key="5">
    <source>
        <dbReference type="SAM" id="SignalP"/>
    </source>
</evidence>
<evidence type="ECO:0000313" key="8">
    <source>
        <dbReference type="Proteomes" id="UP000310158"/>
    </source>
</evidence>
<feature type="active site" description="Charge relay system" evidence="4">
    <location>
        <position position="332"/>
    </location>
</feature>